<dbReference type="InterPro" id="IPR057670">
    <property type="entry name" value="SH3_retrovirus"/>
</dbReference>
<dbReference type="AlphaFoldDB" id="A0A6L2JLZ8"/>
<reference evidence="2" key="1">
    <citation type="journal article" date="2019" name="Sci. Rep.">
        <title>Draft genome of Tanacetum cinerariifolium, the natural source of mosquito coil.</title>
        <authorList>
            <person name="Yamashiro T."/>
            <person name="Shiraishi A."/>
            <person name="Satake H."/>
            <person name="Nakayama K."/>
        </authorList>
    </citation>
    <scope>NUCLEOTIDE SEQUENCE</scope>
</reference>
<proteinExistence type="predicted"/>
<evidence type="ECO:0000259" key="1">
    <source>
        <dbReference type="Pfam" id="PF25597"/>
    </source>
</evidence>
<feature type="domain" description="Retroviral polymerase SH3-like" evidence="1">
    <location>
        <begin position="16"/>
        <end position="72"/>
    </location>
</feature>
<sequence length="355" mass="40417">MHDKKSNLSFLYVFGSLCYPTNDSEDLGKSNANADIGIFVGYAPAKKAFRIYNRRTQKIMETIHVTFDELTTMASEQFCSRPGLQCMTLATSSSGLVPNPIPQQPCNLPNRDYWDHLFQTMFDKYFDPLTIAIYPVLVAAAPRTVDRADSPEMLKRLTEEGSSNGGNSWGSITNGFKAENNTKRLTMSVINWSYKVVKISIHNDDENPSRANIKQALRTEEKYTTSITKHYAMRYYKEGIEERIPERWSKDVFRYHFKALNGIHHWEEDIIVFFKAEMSVATKGNTYSDLRIKFFFSVILIDSSSSKSSSTKGDVLDSGGISSNVTLSDSLIFMSYSSFLPLHLIVEYMELRSYV</sequence>
<comment type="caution">
    <text evidence="2">The sequence shown here is derived from an EMBL/GenBank/DDBJ whole genome shotgun (WGS) entry which is preliminary data.</text>
</comment>
<protein>
    <submittedName>
        <fullName evidence="2">Integrase, catalytic region, zinc finger, CCHC-type, peptidase aspartic, catalytic</fullName>
    </submittedName>
</protein>
<dbReference type="EMBL" id="BKCJ010000958">
    <property type="protein sequence ID" value="GEU37679.1"/>
    <property type="molecule type" value="Genomic_DNA"/>
</dbReference>
<gene>
    <name evidence="2" type="ORF">Tci_009657</name>
</gene>
<name>A0A6L2JLZ8_TANCI</name>
<accession>A0A6L2JLZ8</accession>
<dbReference type="Pfam" id="PF25597">
    <property type="entry name" value="SH3_retrovirus"/>
    <property type="match status" value="1"/>
</dbReference>
<evidence type="ECO:0000313" key="2">
    <source>
        <dbReference type="EMBL" id="GEU37679.1"/>
    </source>
</evidence>
<organism evidence="2">
    <name type="scientific">Tanacetum cinerariifolium</name>
    <name type="common">Dalmatian daisy</name>
    <name type="synonym">Chrysanthemum cinerariifolium</name>
    <dbReference type="NCBI Taxonomy" id="118510"/>
    <lineage>
        <taxon>Eukaryota</taxon>
        <taxon>Viridiplantae</taxon>
        <taxon>Streptophyta</taxon>
        <taxon>Embryophyta</taxon>
        <taxon>Tracheophyta</taxon>
        <taxon>Spermatophyta</taxon>
        <taxon>Magnoliopsida</taxon>
        <taxon>eudicotyledons</taxon>
        <taxon>Gunneridae</taxon>
        <taxon>Pentapetalae</taxon>
        <taxon>asterids</taxon>
        <taxon>campanulids</taxon>
        <taxon>Asterales</taxon>
        <taxon>Asteraceae</taxon>
        <taxon>Asteroideae</taxon>
        <taxon>Anthemideae</taxon>
        <taxon>Anthemidinae</taxon>
        <taxon>Tanacetum</taxon>
    </lineage>
</organism>